<evidence type="ECO:0000313" key="3">
    <source>
        <dbReference type="Ensembl" id="ENSCSAVP00000002780.1"/>
    </source>
</evidence>
<dbReference type="GO" id="GO:0000447">
    <property type="term" value="P:endonucleolytic cleavage in ITS1 to separate SSU-rRNA from 5.8S rRNA and LSU-rRNA from tricistronic rRNA transcript (SSU-rRNA, 5.8S rRNA, LSU-rRNA)"/>
    <property type="evidence" value="ECO:0007669"/>
    <property type="project" value="TreeGrafter"/>
</dbReference>
<proteinExistence type="predicted"/>
<reference evidence="4" key="1">
    <citation type="submission" date="2003-08" db="EMBL/GenBank/DDBJ databases">
        <authorList>
            <person name="Birren B."/>
            <person name="Nusbaum C."/>
            <person name="Abebe A."/>
            <person name="Abouelleil A."/>
            <person name="Adekoya E."/>
            <person name="Ait-zahra M."/>
            <person name="Allen N."/>
            <person name="Allen T."/>
            <person name="An P."/>
            <person name="Anderson M."/>
            <person name="Anderson S."/>
            <person name="Arachchi H."/>
            <person name="Armbruster J."/>
            <person name="Bachantsang P."/>
            <person name="Baldwin J."/>
            <person name="Barry A."/>
            <person name="Bayul T."/>
            <person name="Blitshsteyn B."/>
            <person name="Bloom T."/>
            <person name="Blye J."/>
            <person name="Boguslavskiy L."/>
            <person name="Borowsky M."/>
            <person name="Boukhgalter B."/>
            <person name="Brunache A."/>
            <person name="Butler J."/>
            <person name="Calixte N."/>
            <person name="Calvo S."/>
            <person name="Camarata J."/>
            <person name="Campo K."/>
            <person name="Chang J."/>
            <person name="Cheshatsang Y."/>
            <person name="Citroen M."/>
            <person name="Collymore A."/>
            <person name="Considine T."/>
            <person name="Cook A."/>
            <person name="Cooke P."/>
            <person name="Corum B."/>
            <person name="Cuomo C."/>
            <person name="David R."/>
            <person name="Dawoe T."/>
            <person name="Degray S."/>
            <person name="Dodge S."/>
            <person name="Dooley K."/>
            <person name="Dorje P."/>
            <person name="Dorjee K."/>
            <person name="Dorris L."/>
            <person name="Duffey N."/>
            <person name="Dupes A."/>
            <person name="Elkins T."/>
            <person name="Engels R."/>
            <person name="Erickson J."/>
            <person name="Farina A."/>
            <person name="Faro S."/>
            <person name="Ferreira P."/>
            <person name="Fischer H."/>
            <person name="Fitzgerald M."/>
            <person name="Foley K."/>
            <person name="Gage D."/>
            <person name="Galagan J."/>
            <person name="Gearin G."/>
            <person name="Gnerre S."/>
            <person name="Gnirke A."/>
            <person name="Goyette A."/>
            <person name="Graham J."/>
            <person name="Grandbois E."/>
            <person name="Gyaltsen K."/>
            <person name="Hafez N."/>
            <person name="Hagopian D."/>
            <person name="Hagos B."/>
            <person name="Hall J."/>
            <person name="Hatcher B."/>
            <person name="Heller A."/>
            <person name="Higgins H."/>
            <person name="Honan T."/>
            <person name="Horn A."/>
            <person name="Houde N."/>
            <person name="Hughes L."/>
            <person name="Hulme W."/>
            <person name="Husby E."/>
            <person name="Iliev I."/>
            <person name="Jaffe D."/>
            <person name="Jones C."/>
            <person name="Kamal M."/>
            <person name="Kamat A."/>
            <person name="Kamvysselis M."/>
            <person name="Karlsson E."/>
            <person name="Kells C."/>
            <person name="Kieu A."/>
            <person name="Kisner P."/>
            <person name="Kodira C."/>
            <person name="Kulbokas E."/>
            <person name="Labutti K."/>
            <person name="Lama D."/>
            <person name="Landers T."/>
            <person name="Leger J."/>
            <person name="Levine S."/>
            <person name="Lewis D."/>
            <person name="Lewis T."/>
            <person name="Lindblad-toh K."/>
            <person name="Liu X."/>
            <person name="Lokyitsang T."/>
            <person name="Lokyitsang Y."/>
            <person name="Lucien O."/>
            <person name="Lui A."/>
            <person name="Ma L.J."/>
            <person name="Mabbitt R."/>
            <person name="Macdonald J."/>
            <person name="Maclean C."/>
            <person name="Major J."/>
            <person name="Manning J."/>
            <person name="Marabella R."/>
            <person name="Maru K."/>
            <person name="Matthews C."/>
            <person name="Mauceli E."/>
            <person name="Mccarthy M."/>
            <person name="Mcdonough S."/>
            <person name="Mcghee T."/>
            <person name="Meldrim J."/>
            <person name="Meneus L."/>
            <person name="Mesirov J."/>
            <person name="Mihalev A."/>
            <person name="Mihova T."/>
            <person name="Mikkelsen T."/>
            <person name="Mlenga V."/>
            <person name="Moru K."/>
            <person name="Mozes J."/>
            <person name="Mulrain L."/>
            <person name="Munson G."/>
            <person name="Naylor J."/>
            <person name="Newes C."/>
            <person name="Nguyen C."/>
            <person name="Nguyen N."/>
            <person name="Nguyen T."/>
            <person name="Nicol R."/>
            <person name="Nielsen C."/>
            <person name="Nizzari M."/>
            <person name="Norbu C."/>
            <person name="Norbu N."/>
            <person name="O'donnell P."/>
            <person name="Okoawo O."/>
            <person name="O'leary S."/>
            <person name="Omotosho B."/>
            <person name="O'neill K."/>
            <person name="Osman S."/>
            <person name="Parker S."/>
            <person name="Perrin D."/>
            <person name="Phunkhang P."/>
            <person name="Piqani B."/>
            <person name="Purcell S."/>
            <person name="Rachupka T."/>
            <person name="Ramasamy U."/>
            <person name="Rameau R."/>
            <person name="Ray V."/>
            <person name="Raymond C."/>
            <person name="Retta R."/>
            <person name="Richardson S."/>
            <person name="Rise C."/>
            <person name="Rodriguez J."/>
            <person name="Rogers J."/>
            <person name="Rogov P."/>
            <person name="Rutman M."/>
            <person name="Schupbach R."/>
            <person name="Seaman C."/>
            <person name="Settipalli S."/>
            <person name="Sharpe T."/>
            <person name="Sheridan J."/>
            <person name="Sherpa N."/>
            <person name="Shi J."/>
            <person name="Smirnov S."/>
            <person name="Smith C."/>
            <person name="Sougnez C."/>
            <person name="Spencer B."/>
            <person name="Stalker J."/>
            <person name="Stange-thomann N."/>
            <person name="Stavropoulos S."/>
            <person name="Stetson K."/>
            <person name="Stone C."/>
            <person name="Stone S."/>
            <person name="Stubbs M."/>
            <person name="Talamas J."/>
            <person name="Tchuinga P."/>
            <person name="Tenzing P."/>
            <person name="Tesfaye S."/>
            <person name="Theodore J."/>
            <person name="Thoulutsang Y."/>
            <person name="Topham K."/>
            <person name="Towey S."/>
            <person name="Tsamla T."/>
            <person name="Tsomo N."/>
            <person name="Vallee D."/>
            <person name="Vassiliev H."/>
            <person name="Venkataraman V."/>
            <person name="Vinson J."/>
            <person name="Vo A."/>
            <person name="Wade C."/>
            <person name="Wang S."/>
            <person name="Wangchuk T."/>
            <person name="Wangdi T."/>
            <person name="Whittaker C."/>
            <person name="Wilkinson J."/>
            <person name="Wu Y."/>
            <person name="Wyman D."/>
            <person name="Yadav S."/>
            <person name="Yang S."/>
            <person name="Yang X."/>
            <person name="Yeager S."/>
            <person name="Yee E."/>
            <person name="Young G."/>
            <person name="Zainoun J."/>
            <person name="Zembeck L."/>
            <person name="Zimmer A."/>
            <person name="Zody M."/>
            <person name="Lander E."/>
        </authorList>
    </citation>
    <scope>NUCLEOTIDE SEQUENCE [LARGE SCALE GENOMIC DNA]</scope>
</reference>
<dbReference type="InterPro" id="IPR001313">
    <property type="entry name" value="Pumilio_RNA-bd_rpt"/>
</dbReference>
<dbReference type="Gene3D" id="1.25.10.10">
    <property type="entry name" value="Leucine-rich Repeat Variant"/>
    <property type="match status" value="1"/>
</dbReference>
<dbReference type="SUPFAM" id="SSF48371">
    <property type="entry name" value="ARM repeat"/>
    <property type="match status" value="1"/>
</dbReference>
<dbReference type="GO" id="GO:0005730">
    <property type="term" value="C:nucleolus"/>
    <property type="evidence" value="ECO:0007669"/>
    <property type="project" value="TreeGrafter"/>
</dbReference>
<dbReference type="Proteomes" id="UP000007875">
    <property type="component" value="Unassembled WGS sequence"/>
</dbReference>
<dbReference type="HOGENOM" id="CLU_1032592_0_0_1"/>
<name>H2YBT2_CIOSA</name>
<evidence type="ECO:0008006" key="5">
    <source>
        <dbReference type="Google" id="ProtNLM"/>
    </source>
</evidence>
<dbReference type="GO" id="GO:0003723">
    <property type="term" value="F:RNA binding"/>
    <property type="evidence" value="ECO:0007669"/>
    <property type="project" value="InterPro"/>
</dbReference>
<dbReference type="InParanoid" id="H2YBT2"/>
<dbReference type="Pfam" id="PF00806">
    <property type="entry name" value="PUF"/>
    <property type="match status" value="2"/>
</dbReference>
<dbReference type="GO" id="GO:0000472">
    <property type="term" value="P:endonucleolytic cleavage to generate mature 5'-end of SSU-rRNA from (SSU-rRNA, 5.8S rRNA, LSU-rRNA)"/>
    <property type="evidence" value="ECO:0007669"/>
    <property type="project" value="TreeGrafter"/>
</dbReference>
<dbReference type="GO" id="GO:0030688">
    <property type="term" value="C:preribosome, small subunit precursor"/>
    <property type="evidence" value="ECO:0007669"/>
    <property type="project" value="TreeGrafter"/>
</dbReference>
<dbReference type="InterPro" id="IPR016024">
    <property type="entry name" value="ARM-type_fold"/>
</dbReference>
<dbReference type="PANTHER" id="PTHR13102">
    <property type="entry name" value="NUCLEOLAR PROTEIN 9"/>
    <property type="match status" value="1"/>
</dbReference>
<reference evidence="3" key="3">
    <citation type="submission" date="2025-09" db="UniProtKB">
        <authorList>
            <consortium name="Ensembl"/>
        </authorList>
    </citation>
    <scope>IDENTIFICATION</scope>
</reference>
<dbReference type="PANTHER" id="PTHR13102:SF0">
    <property type="entry name" value="NUCLEOLAR PROTEIN 9"/>
    <property type="match status" value="1"/>
</dbReference>
<dbReference type="SMART" id="SM00025">
    <property type="entry name" value="Pumilio"/>
    <property type="match status" value="2"/>
</dbReference>
<evidence type="ECO:0000256" key="1">
    <source>
        <dbReference type="ARBA" id="ARBA00022737"/>
    </source>
</evidence>
<evidence type="ECO:0000256" key="2">
    <source>
        <dbReference type="PROSITE-ProRule" id="PRU00317"/>
    </source>
</evidence>
<dbReference type="InterPro" id="IPR011989">
    <property type="entry name" value="ARM-like"/>
</dbReference>
<dbReference type="GO" id="GO:0000056">
    <property type="term" value="P:ribosomal small subunit export from nucleus"/>
    <property type="evidence" value="ECO:0007669"/>
    <property type="project" value="TreeGrafter"/>
</dbReference>
<reference evidence="3" key="2">
    <citation type="submission" date="2025-08" db="UniProtKB">
        <authorList>
            <consortium name="Ensembl"/>
        </authorList>
    </citation>
    <scope>IDENTIFICATION</scope>
</reference>
<feature type="repeat" description="Pumilio" evidence="2">
    <location>
        <begin position="223"/>
        <end position="263"/>
    </location>
</feature>
<dbReference type="AlphaFoldDB" id="H2YBT2"/>
<dbReference type="PROSITE" id="PS50302">
    <property type="entry name" value="PUM"/>
    <property type="match status" value="1"/>
</dbReference>
<dbReference type="Ensembl" id="ENSCSAVT00000002824.1">
    <property type="protein sequence ID" value="ENSCSAVP00000002780.1"/>
    <property type="gene ID" value="ENSCSAVG00000001653.1"/>
</dbReference>
<dbReference type="GO" id="GO:0030686">
    <property type="term" value="C:90S preribosome"/>
    <property type="evidence" value="ECO:0007669"/>
    <property type="project" value="TreeGrafter"/>
</dbReference>
<keyword evidence="4" id="KW-1185">Reference proteome</keyword>
<accession>H2YBT2</accession>
<dbReference type="InterPro" id="IPR040000">
    <property type="entry name" value="NOP9"/>
</dbReference>
<evidence type="ECO:0000313" key="4">
    <source>
        <dbReference type="Proteomes" id="UP000007875"/>
    </source>
</evidence>
<sequence>MNKSFDPNTVSYLRQADSIYKNGFENEEMKMVFIENFFEEIGGSEVKLSLMKSTCFVLQGFVEVACPKHLLQLIKAYKEELQDSAESQQGCHLVQKTLQRIVLLKKEDPANTIWSEVDKTIEEVAEILCEDLPTWLKHKYASHVTRSVIETLGGAVFSAEVETTLSTCDQISSLKLFIDIICKMQRQQFVEIITHQSGTPSVSILLRICALRSETLIGSLCGKILKVCDDSTLIILAKDRTGSHLIEQLINSGNDETLKKISAIFTGDKL</sequence>
<dbReference type="STRING" id="51511.ENSCSAVP00000002780"/>
<dbReference type="GO" id="GO:0000480">
    <property type="term" value="P:endonucleolytic cleavage in 5'-ETS of tricistronic rRNA transcript (SSU-rRNA, 5.8S rRNA, LSU-rRNA)"/>
    <property type="evidence" value="ECO:0007669"/>
    <property type="project" value="TreeGrafter"/>
</dbReference>
<keyword evidence="1" id="KW-0677">Repeat</keyword>
<protein>
    <recommendedName>
        <fullName evidence="5">CPL domain-containing protein</fullName>
    </recommendedName>
</protein>
<organism evidence="3 4">
    <name type="scientific">Ciona savignyi</name>
    <name type="common">Pacific transparent sea squirt</name>
    <dbReference type="NCBI Taxonomy" id="51511"/>
    <lineage>
        <taxon>Eukaryota</taxon>
        <taxon>Metazoa</taxon>
        <taxon>Chordata</taxon>
        <taxon>Tunicata</taxon>
        <taxon>Ascidiacea</taxon>
        <taxon>Phlebobranchia</taxon>
        <taxon>Cionidae</taxon>
        <taxon>Ciona</taxon>
    </lineage>
</organism>